<keyword evidence="2" id="KW-1185">Reference proteome</keyword>
<dbReference type="GO" id="GO:0005737">
    <property type="term" value="C:cytoplasm"/>
    <property type="evidence" value="ECO:0007669"/>
    <property type="project" value="TreeGrafter"/>
</dbReference>
<name>A0A1Y0IRW3_9BACL</name>
<accession>A0A1Y0IRW3</accession>
<dbReference type="EMBL" id="CP021434">
    <property type="protein sequence ID" value="ARU63348.1"/>
    <property type="molecule type" value="Genomic_DNA"/>
</dbReference>
<organism evidence="1 2">
    <name type="scientific">Tumebacillus avium</name>
    <dbReference type="NCBI Taxonomy" id="1903704"/>
    <lineage>
        <taxon>Bacteria</taxon>
        <taxon>Bacillati</taxon>
        <taxon>Bacillota</taxon>
        <taxon>Bacilli</taxon>
        <taxon>Bacillales</taxon>
        <taxon>Alicyclobacillaceae</taxon>
        <taxon>Tumebacillus</taxon>
    </lineage>
</organism>
<dbReference type="OrthoDB" id="34197at2"/>
<dbReference type="InterPro" id="IPR013078">
    <property type="entry name" value="His_Pase_superF_clade-1"/>
</dbReference>
<protein>
    <recommendedName>
        <fullName evidence="3">Histidine phosphatase family protein</fullName>
    </recommendedName>
</protein>
<dbReference type="PANTHER" id="PTHR48100:SF1">
    <property type="entry name" value="HISTIDINE PHOSPHATASE FAMILY PROTEIN-RELATED"/>
    <property type="match status" value="1"/>
</dbReference>
<dbReference type="Proteomes" id="UP000195437">
    <property type="component" value="Chromosome"/>
</dbReference>
<dbReference type="InterPro" id="IPR029033">
    <property type="entry name" value="His_PPase_superfam"/>
</dbReference>
<proteinExistence type="predicted"/>
<reference evidence="2" key="1">
    <citation type="submission" date="2017-05" db="EMBL/GenBank/DDBJ databases">
        <authorList>
            <person name="Sung H."/>
        </authorList>
    </citation>
    <scope>NUCLEOTIDE SEQUENCE [LARGE SCALE GENOMIC DNA]</scope>
    <source>
        <strain evidence="2">AR23208</strain>
    </source>
</reference>
<dbReference type="RefSeq" id="WP_087458693.1">
    <property type="nucleotide sequence ID" value="NZ_CP021434.1"/>
</dbReference>
<evidence type="ECO:0000313" key="1">
    <source>
        <dbReference type="EMBL" id="ARU63348.1"/>
    </source>
</evidence>
<dbReference type="Gene3D" id="3.40.50.1240">
    <property type="entry name" value="Phosphoglycerate mutase-like"/>
    <property type="match status" value="1"/>
</dbReference>
<dbReference type="SUPFAM" id="SSF53254">
    <property type="entry name" value="Phosphoglycerate mutase-like"/>
    <property type="match status" value="1"/>
</dbReference>
<evidence type="ECO:0000313" key="2">
    <source>
        <dbReference type="Proteomes" id="UP000195437"/>
    </source>
</evidence>
<dbReference type="GO" id="GO:0016791">
    <property type="term" value="F:phosphatase activity"/>
    <property type="evidence" value="ECO:0007669"/>
    <property type="project" value="TreeGrafter"/>
</dbReference>
<dbReference type="CDD" id="cd07040">
    <property type="entry name" value="HP"/>
    <property type="match status" value="1"/>
</dbReference>
<dbReference type="Pfam" id="PF00300">
    <property type="entry name" value="His_Phos_1"/>
    <property type="match status" value="1"/>
</dbReference>
<dbReference type="AlphaFoldDB" id="A0A1Y0IRW3"/>
<dbReference type="PANTHER" id="PTHR48100">
    <property type="entry name" value="BROAD-SPECIFICITY PHOSPHATASE YOR283W-RELATED"/>
    <property type="match status" value="1"/>
</dbReference>
<dbReference type="KEGG" id="tum:CBW65_21940"/>
<evidence type="ECO:0008006" key="3">
    <source>
        <dbReference type="Google" id="ProtNLM"/>
    </source>
</evidence>
<gene>
    <name evidence="1" type="ORF">CBW65_21940</name>
</gene>
<dbReference type="InterPro" id="IPR050275">
    <property type="entry name" value="PGM_Phosphatase"/>
</dbReference>
<sequence length="189" mass="21035">MSKLYVVRHAQVLIEPALPSPEWALSSEGVQSARELAKRESWQGVREIWHSPEPKAIGTARAIAEHAGLTMKQHEDLRELAFAAGYLTAEEFQARVGAYFQGGQDDPAFEPYVEAQARIVQAIQDIVAQADGKDVAIVSHGRILTVLYSYLLGRRLGPEEWRSIKLPDLSVIDTGTWRVERGFLCSVSH</sequence>